<dbReference type="EC" id="3.2.2.9" evidence="2"/>
<dbReference type="CDD" id="cd09008">
    <property type="entry name" value="MTAN"/>
    <property type="match status" value="1"/>
</dbReference>
<evidence type="ECO:0000256" key="3">
    <source>
        <dbReference type="ARBA" id="ARBA00022605"/>
    </source>
</evidence>
<dbReference type="GO" id="GO:0008930">
    <property type="term" value="F:methylthioadenosine nucleosidase activity"/>
    <property type="evidence" value="ECO:0007669"/>
    <property type="project" value="InterPro"/>
</dbReference>
<reference evidence="8" key="1">
    <citation type="submission" date="2017-04" db="EMBL/GenBank/DDBJ databases">
        <authorList>
            <person name="Varghese N."/>
            <person name="Submissions S."/>
        </authorList>
    </citation>
    <scope>NUCLEOTIDE SEQUENCE [LARGE SCALE GENOMIC DNA]</scope>
    <source>
        <strain evidence="8">DSM 21500</strain>
    </source>
</reference>
<evidence type="ECO:0000313" key="8">
    <source>
        <dbReference type="Proteomes" id="UP000243884"/>
    </source>
</evidence>
<dbReference type="SUPFAM" id="SSF53167">
    <property type="entry name" value="Purine and uridine phosphorylases"/>
    <property type="match status" value="1"/>
</dbReference>
<dbReference type="GO" id="GO:0008782">
    <property type="term" value="F:adenosylhomocysteine nucleosidase activity"/>
    <property type="evidence" value="ECO:0007669"/>
    <property type="project" value="UniProtKB-EC"/>
</dbReference>
<dbReference type="GO" id="GO:0005829">
    <property type="term" value="C:cytosol"/>
    <property type="evidence" value="ECO:0007669"/>
    <property type="project" value="TreeGrafter"/>
</dbReference>
<evidence type="ECO:0000256" key="1">
    <source>
        <dbReference type="ARBA" id="ARBA00004945"/>
    </source>
</evidence>
<comment type="pathway">
    <text evidence="1">Amino-acid biosynthesis; L-methionine biosynthesis via salvage pathway; S-methyl-5-thio-alpha-D-ribose 1-phosphate from S-methyl-5'-thioadenosine (hydrolase route): step 1/2.</text>
</comment>
<dbReference type="NCBIfam" id="TIGR01704">
    <property type="entry name" value="MTA_SAH-Nsdase"/>
    <property type="match status" value="1"/>
</dbReference>
<gene>
    <name evidence="7" type="ORF">SAMN04487984_0786</name>
</gene>
<sequence>MKVAIIAAMEPEVAYYLEQLTITAHKQVAQVEWWEAEYKNHHLLITQAGIGKVNAAIAATIMSLEKPDLIINSGSAGAIHPDREIGDVVVSDGAIYHDADATAFGYEVGQIPQMPFVYPSAQEWSDKLLRIYEAKGYQAVSGLVLTADQFVADTQKVEQLAEQFPEAQCTEMEGAAIAQVAYQFNLPCLIVRAISDTAQMDAAVLFDEFIEKAGKISGEATLELIKG</sequence>
<dbReference type="Pfam" id="PF01048">
    <property type="entry name" value="PNP_UDP_1"/>
    <property type="match status" value="1"/>
</dbReference>
<proteinExistence type="predicted"/>
<organism evidence="7 8">
    <name type="scientific">Aerococcus suis</name>
    <dbReference type="NCBI Taxonomy" id="371602"/>
    <lineage>
        <taxon>Bacteria</taxon>
        <taxon>Bacillati</taxon>
        <taxon>Bacillota</taxon>
        <taxon>Bacilli</taxon>
        <taxon>Lactobacillales</taxon>
        <taxon>Aerococcaceae</taxon>
        <taxon>Aerococcus</taxon>
    </lineage>
</organism>
<evidence type="ECO:0000256" key="5">
    <source>
        <dbReference type="ARBA" id="ARBA00023167"/>
    </source>
</evidence>
<dbReference type="AlphaFoldDB" id="A0A1W1YL40"/>
<dbReference type="GO" id="GO:0019509">
    <property type="term" value="P:L-methionine salvage from methylthioadenosine"/>
    <property type="evidence" value="ECO:0007669"/>
    <property type="project" value="UniProtKB-UniPathway"/>
</dbReference>
<dbReference type="UniPathway" id="UPA00904">
    <property type="reaction ID" value="UER00871"/>
</dbReference>
<dbReference type="STRING" id="371602.SAMN04487984_0786"/>
<dbReference type="Gene3D" id="3.40.50.1580">
    <property type="entry name" value="Nucleoside phosphorylase domain"/>
    <property type="match status" value="1"/>
</dbReference>
<dbReference type="InterPro" id="IPR010049">
    <property type="entry name" value="MTA_SAH_Nsdase"/>
</dbReference>
<evidence type="ECO:0000256" key="4">
    <source>
        <dbReference type="ARBA" id="ARBA00022801"/>
    </source>
</evidence>
<dbReference type="RefSeq" id="WP_084098799.1">
    <property type="nucleotide sequence ID" value="NZ_FWXK01000003.1"/>
</dbReference>
<keyword evidence="8" id="KW-1185">Reference proteome</keyword>
<dbReference type="InterPro" id="IPR000845">
    <property type="entry name" value="Nucleoside_phosphorylase_d"/>
</dbReference>
<name>A0A1W1YL40_9LACT</name>
<keyword evidence="3" id="KW-0028">Amino-acid biosynthesis</keyword>
<accession>A0A1W1YL40</accession>
<dbReference type="NCBIfam" id="NF004079">
    <property type="entry name" value="PRK05584.1"/>
    <property type="match status" value="1"/>
</dbReference>
<feature type="domain" description="Nucleoside phosphorylase" evidence="6">
    <location>
        <begin position="2"/>
        <end position="225"/>
    </location>
</feature>
<keyword evidence="5" id="KW-0486">Methionine biosynthesis</keyword>
<dbReference type="GO" id="GO:0019284">
    <property type="term" value="P:L-methionine salvage from S-adenosylmethionine"/>
    <property type="evidence" value="ECO:0007669"/>
    <property type="project" value="TreeGrafter"/>
</dbReference>
<evidence type="ECO:0000256" key="2">
    <source>
        <dbReference type="ARBA" id="ARBA00011974"/>
    </source>
</evidence>
<dbReference type="InterPro" id="IPR035994">
    <property type="entry name" value="Nucleoside_phosphorylase_sf"/>
</dbReference>
<dbReference type="PANTHER" id="PTHR46832:SF1">
    <property type="entry name" value="5'-METHYLTHIOADENOSINE_S-ADENOSYLHOMOCYSTEINE NUCLEOSIDASE"/>
    <property type="match status" value="1"/>
</dbReference>
<dbReference type="EMBL" id="FWXK01000003">
    <property type="protein sequence ID" value="SMC36895.1"/>
    <property type="molecule type" value="Genomic_DNA"/>
</dbReference>
<evidence type="ECO:0000259" key="6">
    <source>
        <dbReference type="Pfam" id="PF01048"/>
    </source>
</evidence>
<dbReference type="Proteomes" id="UP000243884">
    <property type="component" value="Unassembled WGS sequence"/>
</dbReference>
<keyword evidence="4" id="KW-0378">Hydrolase</keyword>
<dbReference type="GO" id="GO:0009164">
    <property type="term" value="P:nucleoside catabolic process"/>
    <property type="evidence" value="ECO:0007669"/>
    <property type="project" value="InterPro"/>
</dbReference>
<evidence type="ECO:0000313" key="7">
    <source>
        <dbReference type="EMBL" id="SMC36895.1"/>
    </source>
</evidence>
<dbReference type="PANTHER" id="PTHR46832">
    <property type="entry name" value="5'-METHYLTHIOADENOSINE/S-ADENOSYLHOMOCYSTEINE NUCLEOSIDASE"/>
    <property type="match status" value="1"/>
</dbReference>
<protein>
    <recommendedName>
        <fullName evidence="2">adenosylhomocysteine nucleosidase</fullName>
        <ecNumber evidence="2">3.2.2.9</ecNumber>
    </recommendedName>
</protein>
<dbReference type="OrthoDB" id="9792278at2"/>